<organism evidence="4 5">
    <name type="scientific">Jimgerdemannia flammicorona</name>
    <dbReference type="NCBI Taxonomy" id="994334"/>
    <lineage>
        <taxon>Eukaryota</taxon>
        <taxon>Fungi</taxon>
        <taxon>Fungi incertae sedis</taxon>
        <taxon>Mucoromycota</taxon>
        <taxon>Mucoromycotina</taxon>
        <taxon>Endogonomycetes</taxon>
        <taxon>Endogonales</taxon>
        <taxon>Endogonaceae</taxon>
        <taxon>Jimgerdemannia</taxon>
    </lineage>
</organism>
<dbReference type="InterPro" id="IPR004154">
    <property type="entry name" value="Anticodon-bd"/>
</dbReference>
<feature type="compositionally biased region" description="Basic and acidic residues" evidence="2">
    <location>
        <begin position="533"/>
        <end position="575"/>
    </location>
</feature>
<feature type="compositionally biased region" description="Basic and acidic residues" evidence="2">
    <location>
        <begin position="751"/>
        <end position="772"/>
    </location>
</feature>
<dbReference type="NCBIfam" id="TIGR00756">
    <property type="entry name" value="PPR"/>
    <property type="match status" value="1"/>
</dbReference>
<dbReference type="PROSITE" id="PS51375">
    <property type="entry name" value="PPR"/>
    <property type="match status" value="1"/>
</dbReference>
<dbReference type="Gene3D" id="3.40.50.800">
    <property type="entry name" value="Anticodon-binding domain"/>
    <property type="match status" value="1"/>
</dbReference>
<evidence type="ECO:0000313" key="5">
    <source>
        <dbReference type="Proteomes" id="UP000274822"/>
    </source>
</evidence>
<dbReference type="InterPro" id="IPR036621">
    <property type="entry name" value="Anticodon-bd_dom_sf"/>
</dbReference>
<dbReference type="Pfam" id="PF13041">
    <property type="entry name" value="PPR_2"/>
    <property type="match status" value="1"/>
</dbReference>
<dbReference type="EMBL" id="RBNJ01001038">
    <property type="protein sequence ID" value="RUS33643.1"/>
    <property type="molecule type" value="Genomic_DNA"/>
</dbReference>
<feature type="compositionally biased region" description="Basic and acidic residues" evidence="2">
    <location>
        <begin position="815"/>
        <end position="847"/>
    </location>
</feature>
<sequence>MLSLLRIKRATVRPPPNLRLLELKRPIYIKATRTFGGGTPEDPYRMADKITKMARKDQLNEAIKMVQKSHINAQSSVVWNHLIAECAASQRANLSYRMFTEMKRRGFKPNDRTYTLLLSALAANPSSPEAIERAEQIYAGLQSSSTILSLIHTNALIKVFSRADDLQSVLRVYHSMPREGEMRPDKFTYTTVLSACARTTGDDGFREGLKVWEDVLAAVKKDAETYRQRDSPLGKKAETVEIAVKTMQNAKTVIRPQHKRAPLEVDCFLATAMLSVCKSARDPLDVMRGFDVVSTIYGIRPPSINPPLLANPPPMTSPALDVIISLCFRTRQYDLGIQYFDLTLSAFPDFEPDVKIFNSLISIQIAANRYANATATLQTLRTRGLVPDAATYAACLRACAEAMRKEKNKREVWERAEMVLRDLEEEKARKPKGKNELDVQIRTLLDVVKCAQEAAGAGVKIEREILKRALVFLEEEGWNKKVMKVPPGEEGRKELVTAVLKAYRVALGSETDEVLEDRLKAAELIEVKLTAAMEKEQTMGTGETRRDRERGGDEQERYPRNNREETRERRNDGQEGKVLNRGREEPYEGQEGRFLNRSREESYERRPAYGNRGEGRESQRESKWSRERKPAYDDSHEKSGSLKSGSLREGEWSRERKPTYGDSDEKSVSRREGEWSRERKPTYGDSDEKSVSRREGEWSRERRSAYGDSDEKSGSRREGEYKPKPAYVDRDVQDEFGEVGETVRVLRRSSYGRESEYKPAYVDRDVQDEFGKVGETVRVLRRSSNAGRDAQEGYRKDGEADRERRPVHTNQQSGIRDDQSAKRWNRDSDVRGGAGRDERGWGEERGGKGRAKYGANDDDEGEAREYGLWNQNSDDGYRRGAGERSGGSTARGARHESGREKEWGSGEARGAGSSRGRGSFVSTRRFSTGPVQMETQVRFHSTVTSQYRNRLSKMFIPTTKDSLLGPNAVASHRLMLRAGFIRQVSARTNYHRTLRSLPSASGVYSLLPLGLRTLDKLETIIDEEMRFIDAQKLSLPALLSAEPWKQMGRWESSGGELFRLKDRKSADFLLAPTHEEEITQLVAGEVTSYRQLPLRLYQIEQCIQLVQNATFRIQADADTGNIGGTSSHEYHFISEVGEDSLLICPECGYTANEERARGIIPHHHHAPSISNPFDTFASSLLPSLSLPPSALTIQLASAELVIKNAKEAETSSERDVVAIVIESGRTVNMLKLRDAVKKQLGEKAKDGINMDLLMGMQTLETMRKQEERWSKLSVYVDDSVNSIIPDPTSAPPLPQSIESHPLAVFAVHTDTTLHHGDFHNVQPGDTCPQCPAPLTLHRAIEVGHTFLLGTKYSAALGATFRPAGPVAGGVLPIQMGCFGLGVSRMLAAIVESSNDTRGIAWPVSVAPFRVAVVPVDVKNEGMKAVAERVYDALDGMGGSLRDEVVMDDRQGASFGFRMKDAELVGYPYIVVVGKRAAEGVVEIQERRKGEKNRSWEIGVGEVGGEVGGLVAKWLSERH</sequence>
<dbReference type="GO" id="GO:0006433">
    <property type="term" value="P:prolyl-tRNA aminoacylation"/>
    <property type="evidence" value="ECO:0007669"/>
    <property type="project" value="TreeGrafter"/>
</dbReference>
<evidence type="ECO:0000256" key="2">
    <source>
        <dbReference type="SAM" id="MobiDB-lite"/>
    </source>
</evidence>
<feature type="region of interest" description="Disordered" evidence="2">
    <location>
        <begin position="533"/>
        <end position="923"/>
    </location>
</feature>
<dbReference type="Proteomes" id="UP000274822">
    <property type="component" value="Unassembled WGS sequence"/>
</dbReference>
<dbReference type="SUPFAM" id="SSF52954">
    <property type="entry name" value="Class II aaRS ABD-related"/>
    <property type="match status" value="1"/>
</dbReference>
<dbReference type="Gene3D" id="3.30.930.10">
    <property type="entry name" value="Bira Bifunctional Protein, Domain 2"/>
    <property type="match status" value="3"/>
</dbReference>
<feature type="compositionally biased region" description="Basic and acidic residues" evidence="2">
    <location>
        <begin position="789"/>
        <end position="806"/>
    </location>
</feature>
<keyword evidence="5" id="KW-1185">Reference proteome</keyword>
<reference evidence="4 5" key="1">
    <citation type="journal article" date="2018" name="New Phytol.">
        <title>Phylogenomics of Endogonaceae and evolution of mycorrhizas within Mucoromycota.</title>
        <authorList>
            <person name="Chang Y."/>
            <person name="Desiro A."/>
            <person name="Na H."/>
            <person name="Sandor L."/>
            <person name="Lipzen A."/>
            <person name="Clum A."/>
            <person name="Barry K."/>
            <person name="Grigoriev I.V."/>
            <person name="Martin F.M."/>
            <person name="Stajich J.E."/>
            <person name="Smith M.E."/>
            <person name="Bonito G."/>
            <person name="Spatafora J.W."/>
        </authorList>
    </citation>
    <scope>NUCLEOTIDE SEQUENCE [LARGE SCALE GENOMIC DNA]</scope>
    <source>
        <strain evidence="4 5">AD002</strain>
    </source>
</reference>
<evidence type="ECO:0000259" key="3">
    <source>
        <dbReference type="Pfam" id="PF03129"/>
    </source>
</evidence>
<dbReference type="Gene3D" id="1.25.40.10">
    <property type="entry name" value="Tetratricopeptide repeat domain"/>
    <property type="match status" value="2"/>
</dbReference>
<dbReference type="GO" id="GO:0005739">
    <property type="term" value="C:mitochondrion"/>
    <property type="evidence" value="ECO:0007669"/>
    <property type="project" value="TreeGrafter"/>
</dbReference>
<dbReference type="SUPFAM" id="SSF55681">
    <property type="entry name" value="Class II aaRS and biotin synthetases"/>
    <property type="match status" value="1"/>
</dbReference>
<gene>
    <name evidence="4" type="ORF">BC938DRAFT_470728</name>
</gene>
<dbReference type="InterPro" id="IPR044140">
    <property type="entry name" value="ProRS_anticodon_short"/>
</dbReference>
<dbReference type="InterPro" id="IPR045864">
    <property type="entry name" value="aa-tRNA-synth_II/BPL/LPL"/>
</dbReference>
<comment type="caution">
    <text evidence="4">The sequence shown here is derived from an EMBL/GenBank/DDBJ whole genome shotgun (WGS) entry which is preliminary data.</text>
</comment>
<evidence type="ECO:0000313" key="4">
    <source>
        <dbReference type="EMBL" id="RUS33643.1"/>
    </source>
</evidence>
<dbReference type="InterPro" id="IPR050062">
    <property type="entry name" value="Pro-tRNA_synthetase"/>
</dbReference>
<dbReference type="Pfam" id="PF03129">
    <property type="entry name" value="HGTP_anticodon"/>
    <property type="match status" value="1"/>
</dbReference>
<dbReference type="PANTHER" id="PTHR42753">
    <property type="entry name" value="MITOCHONDRIAL RIBOSOME PROTEIN L39/PROLYL-TRNA LIGASE FAMILY MEMBER"/>
    <property type="match status" value="1"/>
</dbReference>
<dbReference type="CDD" id="cd00861">
    <property type="entry name" value="ProRS_anticodon_short"/>
    <property type="match status" value="1"/>
</dbReference>
<feature type="compositionally biased region" description="Basic and acidic residues" evidence="2">
    <location>
        <begin position="597"/>
        <end position="733"/>
    </location>
</feature>
<feature type="repeat" description="PPR" evidence="1">
    <location>
        <begin position="75"/>
        <end position="109"/>
    </location>
</feature>
<accession>A0A433QV11</accession>
<feature type="compositionally biased region" description="Basic and acidic residues" evidence="2">
    <location>
        <begin position="893"/>
        <end position="904"/>
    </location>
</feature>
<name>A0A433QV11_9FUNG</name>
<dbReference type="PANTHER" id="PTHR42753:SF2">
    <property type="entry name" value="PROLINE--TRNA LIGASE"/>
    <property type="match status" value="1"/>
</dbReference>
<dbReference type="InterPro" id="IPR002885">
    <property type="entry name" value="PPR_rpt"/>
</dbReference>
<evidence type="ECO:0000256" key="1">
    <source>
        <dbReference type="PROSITE-ProRule" id="PRU00708"/>
    </source>
</evidence>
<dbReference type="GO" id="GO:0004827">
    <property type="term" value="F:proline-tRNA ligase activity"/>
    <property type="evidence" value="ECO:0007669"/>
    <property type="project" value="TreeGrafter"/>
</dbReference>
<dbReference type="InterPro" id="IPR011990">
    <property type="entry name" value="TPR-like_helical_dom_sf"/>
</dbReference>
<proteinExistence type="predicted"/>
<dbReference type="Pfam" id="PF01535">
    <property type="entry name" value="PPR"/>
    <property type="match status" value="1"/>
</dbReference>
<protein>
    <recommendedName>
        <fullName evidence="3">Anticodon-binding domain-containing protein</fullName>
    </recommendedName>
</protein>
<feature type="domain" description="Anticodon-binding" evidence="3">
    <location>
        <begin position="1410"/>
        <end position="1493"/>
    </location>
</feature>